<comment type="caution">
    <text evidence="2">The sequence shown here is derived from an EMBL/GenBank/DDBJ whole genome shotgun (WGS) entry which is preliminary data.</text>
</comment>
<dbReference type="AlphaFoldDB" id="A0AAN7T2Y2"/>
<keyword evidence="1" id="KW-0732">Signal</keyword>
<proteinExistence type="predicted"/>
<keyword evidence="3" id="KW-1185">Reference proteome</keyword>
<accession>A0AAN7T2Y2</accession>
<reference evidence="2 3" key="1">
    <citation type="submission" date="2023-08" db="EMBL/GenBank/DDBJ databases">
        <title>Black Yeasts Isolated from many extreme environments.</title>
        <authorList>
            <person name="Coleine C."/>
            <person name="Stajich J.E."/>
            <person name="Selbmann L."/>
        </authorList>
    </citation>
    <scope>NUCLEOTIDE SEQUENCE [LARGE SCALE GENOMIC DNA]</scope>
    <source>
        <strain evidence="2 3">CCFEE 5910</strain>
    </source>
</reference>
<evidence type="ECO:0000313" key="3">
    <source>
        <dbReference type="Proteomes" id="UP001309876"/>
    </source>
</evidence>
<feature type="signal peptide" evidence="1">
    <location>
        <begin position="1"/>
        <end position="20"/>
    </location>
</feature>
<sequence length="288" mass="31635">MHDFGFVPLAMLGLLSLAIASPLQSKSNIDLSNDPATSKEIQVVDNEVAPQNEISAEASIPSSCHISSGPEIGLYPGNDYAMVCIDDKGCTMSCQGTYGYYCDSRVKLKRDSSRNKDSLPICEEFCECINLNPAPKMLPICAVDYTGKSYCTSGNKNARRDLAIPSDSDIALVGNDFALVCFRDKVFTVTCQGTYGYYCDARGSLKRDSSAGQEKARVCERILHGKELLRRGKGWKRDLAIPANSDVALYFGNNYAMVCEWYCECVNLNPAPKIPQCYVDYTGKSYCV</sequence>
<organism evidence="2 3">
    <name type="scientific">Lithohypha guttulata</name>
    <dbReference type="NCBI Taxonomy" id="1690604"/>
    <lineage>
        <taxon>Eukaryota</taxon>
        <taxon>Fungi</taxon>
        <taxon>Dikarya</taxon>
        <taxon>Ascomycota</taxon>
        <taxon>Pezizomycotina</taxon>
        <taxon>Eurotiomycetes</taxon>
        <taxon>Chaetothyriomycetidae</taxon>
        <taxon>Chaetothyriales</taxon>
        <taxon>Trichomeriaceae</taxon>
        <taxon>Lithohypha</taxon>
    </lineage>
</organism>
<feature type="chain" id="PRO_5042917758" evidence="1">
    <location>
        <begin position="21"/>
        <end position="288"/>
    </location>
</feature>
<dbReference type="Proteomes" id="UP001309876">
    <property type="component" value="Unassembled WGS sequence"/>
</dbReference>
<protein>
    <submittedName>
        <fullName evidence="2">Uncharacterized protein</fullName>
    </submittedName>
</protein>
<evidence type="ECO:0000313" key="2">
    <source>
        <dbReference type="EMBL" id="KAK5087813.1"/>
    </source>
</evidence>
<name>A0AAN7T2Y2_9EURO</name>
<evidence type="ECO:0000256" key="1">
    <source>
        <dbReference type="SAM" id="SignalP"/>
    </source>
</evidence>
<gene>
    <name evidence="2" type="ORF">LTR05_002028</name>
</gene>
<dbReference type="EMBL" id="JAVRRJ010000002">
    <property type="protein sequence ID" value="KAK5087813.1"/>
    <property type="molecule type" value="Genomic_DNA"/>
</dbReference>